<dbReference type="Proteomes" id="UP000298030">
    <property type="component" value="Unassembled WGS sequence"/>
</dbReference>
<reference evidence="2 3" key="1">
    <citation type="journal article" date="2019" name="Nat. Ecol. Evol.">
        <title>Megaphylogeny resolves global patterns of mushroom evolution.</title>
        <authorList>
            <person name="Varga T."/>
            <person name="Krizsan K."/>
            <person name="Foldi C."/>
            <person name="Dima B."/>
            <person name="Sanchez-Garcia M."/>
            <person name="Sanchez-Ramirez S."/>
            <person name="Szollosi G.J."/>
            <person name="Szarkandi J.G."/>
            <person name="Papp V."/>
            <person name="Albert L."/>
            <person name="Andreopoulos W."/>
            <person name="Angelini C."/>
            <person name="Antonin V."/>
            <person name="Barry K.W."/>
            <person name="Bougher N.L."/>
            <person name="Buchanan P."/>
            <person name="Buyck B."/>
            <person name="Bense V."/>
            <person name="Catcheside P."/>
            <person name="Chovatia M."/>
            <person name="Cooper J."/>
            <person name="Damon W."/>
            <person name="Desjardin D."/>
            <person name="Finy P."/>
            <person name="Geml J."/>
            <person name="Haridas S."/>
            <person name="Hughes K."/>
            <person name="Justo A."/>
            <person name="Karasinski D."/>
            <person name="Kautmanova I."/>
            <person name="Kiss B."/>
            <person name="Kocsube S."/>
            <person name="Kotiranta H."/>
            <person name="LaButti K.M."/>
            <person name="Lechner B.E."/>
            <person name="Liimatainen K."/>
            <person name="Lipzen A."/>
            <person name="Lukacs Z."/>
            <person name="Mihaltcheva S."/>
            <person name="Morgado L.N."/>
            <person name="Niskanen T."/>
            <person name="Noordeloos M.E."/>
            <person name="Ohm R.A."/>
            <person name="Ortiz-Santana B."/>
            <person name="Ovrebo C."/>
            <person name="Racz N."/>
            <person name="Riley R."/>
            <person name="Savchenko A."/>
            <person name="Shiryaev A."/>
            <person name="Soop K."/>
            <person name="Spirin V."/>
            <person name="Szebenyi C."/>
            <person name="Tomsovsky M."/>
            <person name="Tulloss R.E."/>
            <person name="Uehling J."/>
            <person name="Grigoriev I.V."/>
            <person name="Vagvolgyi C."/>
            <person name="Papp T."/>
            <person name="Martin F.M."/>
            <person name="Miettinen O."/>
            <person name="Hibbett D.S."/>
            <person name="Nagy L.G."/>
        </authorList>
    </citation>
    <scope>NUCLEOTIDE SEQUENCE [LARGE SCALE GENOMIC DNA]</scope>
    <source>
        <strain evidence="2 3">FP101781</strain>
    </source>
</reference>
<dbReference type="AlphaFoldDB" id="A0A4Y7TI53"/>
<feature type="compositionally biased region" description="Polar residues" evidence="1">
    <location>
        <begin position="307"/>
        <end position="322"/>
    </location>
</feature>
<feature type="region of interest" description="Disordered" evidence="1">
    <location>
        <begin position="284"/>
        <end position="325"/>
    </location>
</feature>
<gene>
    <name evidence="2" type="ORF">FA13DRAFT_115783</name>
</gene>
<evidence type="ECO:0000313" key="3">
    <source>
        <dbReference type="Proteomes" id="UP000298030"/>
    </source>
</evidence>
<dbReference type="EMBL" id="QPFP01000011">
    <property type="protein sequence ID" value="TEB33867.1"/>
    <property type="molecule type" value="Genomic_DNA"/>
</dbReference>
<protein>
    <submittedName>
        <fullName evidence="2">Uncharacterized protein</fullName>
    </submittedName>
</protein>
<evidence type="ECO:0000313" key="2">
    <source>
        <dbReference type="EMBL" id="TEB33867.1"/>
    </source>
</evidence>
<proteinExistence type="predicted"/>
<name>A0A4Y7TI53_COPMI</name>
<dbReference type="InterPro" id="IPR027417">
    <property type="entry name" value="P-loop_NTPase"/>
</dbReference>
<keyword evidence="3" id="KW-1185">Reference proteome</keyword>
<dbReference type="SUPFAM" id="SSF52540">
    <property type="entry name" value="P-loop containing nucleoside triphosphate hydrolases"/>
    <property type="match status" value="1"/>
</dbReference>
<dbReference type="OrthoDB" id="3222453at2759"/>
<evidence type="ECO:0000256" key="1">
    <source>
        <dbReference type="SAM" id="MobiDB-lite"/>
    </source>
</evidence>
<comment type="caution">
    <text evidence="2">The sequence shown here is derived from an EMBL/GenBank/DDBJ whole genome shotgun (WGS) entry which is preliminary data.</text>
</comment>
<sequence length="544" mass="59979">MLAQGYGLPCWEPRPLDPQAQPQGVVPGDVGTYTAESGFRRTFNLFDDARTIQGITQRTRGSPGNECCNPRAKLSHHLGILGEGDVCVHGSSLKPRAPDQKGAVFEFRRDSDAPAGAILVSVSSADEERSDDIKGMGEYIRQHAEAIYRHAFSIRPIGKQESLYIVTGCIKSDSWATAVYRQGMDANHGATLLLVPAVEASSGHPPQYEWTMQGSSRARAGWSDREGVKDQCLFLQGFKVAFSPSFRSRVSSRCSGGDHAISPALLQAQRGEGHQDQAVALRQGPRFSDRGEQRSPHTRTIPGSRRLLSSKNSDTAHTNNTHGILCTPFPPRSQTVYHPSDAINAWFLQQPGCDIAICHDDSWRFFFKSCSSQRVTQEIPSEEDRSKTTDDLGHRAFKIQNGVAFLLPNTCQAEQTILHKTNVFENPTASSSQRLCSSDVVVLVMGIVGAGRSTFINSLLPAKHEDRKLPVGHGLDSCTTTTKCVVLESQDLTEVLGVEKDHRLVLVDTPGLDWSAERKLDPEAVREDIMKWSNRWYVLELFRG</sequence>
<dbReference type="Gene3D" id="3.40.50.300">
    <property type="entry name" value="P-loop containing nucleotide triphosphate hydrolases"/>
    <property type="match status" value="1"/>
</dbReference>
<organism evidence="2 3">
    <name type="scientific">Coprinellus micaceus</name>
    <name type="common">Glistening ink-cap mushroom</name>
    <name type="synonym">Coprinus micaceus</name>
    <dbReference type="NCBI Taxonomy" id="71717"/>
    <lineage>
        <taxon>Eukaryota</taxon>
        <taxon>Fungi</taxon>
        <taxon>Dikarya</taxon>
        <taxon>Basidiomycota</taxon>
        <taxon>Agaricomycotina</taxon>
        <taxon>Agaricomycetes</taxon>
        <taxon>Agaricomycetidae</taxon>
        <taxon>Agaricales</taxon>
        <taxon>Agaricineae</taxon>
        <taxon>Psathyrellaceae</taxon>
        <taxon>Coprinellus</taxon>
    </lineage>
</organism>
<accession>A0A4Y7TI53</accession>
<dbReference type="STRING" id="71717.A0A4Y7TI53"/>